<keyword evidence="1" id="KW-0472">Membrane</keyword>
<keyword evidence="3" id="KW-1185">Reference proteome</keyword>
<keyword evidence="1" id="KW-0812">Transmembrane</keyword>
<evidence type="ECO:0000313" key="3">
    <source>
        <dbReference type="Proteomes" id="UP000298652"/>
    </source>
</evidence>
<dbReference type="EMBL" id="CM016559">
    <property type="protein sequence ID" value="TKW02775.1"/>
    <property type="molecule type" value="Genomic_DNA"/>
</dbReference>
<evidence type="ECO:0000313" key="2">
    <source>
        <dbReference type="EMBL" id="TKW02775.1"/>
    </source>
</evidence>
<protein>
    <submittedName>
        <fullName evidence="2">Uncharacterized protein</fullName>
    </submittedName>
</protein>
<feature type="transmembrane region" description="Helical" evidence="1">
    <location>
        <begin position="24"/>
        <end position="57"/>
    </location>
</feature>
<proteinExistence type="predicted"/>
<dbReference type="Proteomes" id="UP000298652">
    <property type="component" value="Chromosome 8"/>
</dbReference>
<keyword evidence="1" id="KW-1133">Transmembrane helix</keyword>
<accession>A0A4U6TNF8</accession>
<reference evidence="2" key="1">
    <citation type="submission" date="2019-03" db="EMBL/GenBank/DDBJ databases">
        <title>WGS assembly of Setaria viridis.</title>
        <authorList>
            <person name="Huang P."/>
            <person name="Jenkins J."/>
            <person name="Grimwood J."/>
            <person name="Barry K."/>
            <person name="Healey A."/>
            <person name="Mamidi S."/>
            <person name="Sreedasyam A."/>
            <person name="Shu S."/>
            <person name="Feldman M."/>
            <person name="Wu J."/>
            <person name="Yu Y."/>
            <person name="Chen C."/>
            <person name="Johnson J."/>
            <person name="Rokhsar D."/>
            <person name="Baxter I."/>
            <person name="Schmutz J."/>
            <person name="Brutnell T."/>
            <person name="Kellogg E."/>
        </authorList>
    </citation>
    <scope>NUCLEOTIDE SEQUENCE [LARGE SCALE GENOMIC DNA]</scope>
</reference>
<gene>
    <name evidence="2" type="ORF">SEVIR_8G262000v2</name>
</gene>
<organism evidence="2 3">
    <name type="scientific">Setaria viridis</name>
    <name type="common">Green bristlegrass</name>
    <name type="synonym">Setaria italica subsp. viridis</name>
    <dbReference type="NCBI Taxonomy" id="4556"/>
    <lineage>
        <taxon>Eukaryota</taxon>
        <taxon>Viridiplantae</taxon>
        <taxon>Streptophyta</taxon>
        <taxon>Embryophyta</taxon>
        <taxon>Tracheophyta</taxon>
        <taxon>Spermatophyta</taxon>
        <taxon>Magnoliopsida</taxon>
        <taxon>Liliopsida</taxon>
        <taxon>Poales</taxon>
        <taxon>Poaceae</taxon>
        <taxon>PACMAD clade</taxon>
        <taxon>Panicoideae</taxon>
        <taxon>Panicodae</taxon>
        <taxon>Paniceae</taxon>
        <taxon>Cenchrinae</taxon>
        <taxon>Setaria</taxon>
    </lineage>
</organism>
<evidence type="ECO:0000256" key="1">
    <source>
        <dbReference type="SAM" id="Phobius"/>
    </source>
</evidence>
<dbReference type="AlphaFoldDB" id="A0A4U6TNF8"/>
<name>A0A4U6TNF8_SETVI</name>
<dbReference type="Gramene" id="TKW02775">
    <property type="protein sequence ID" value="TKW02775"/>
    <property type="gene ID" value="SEVIR_8G262000v2"/>
</dbReference>
<sequence length="68" mass="7567">MSCICARVCGDKHLSLLVIRTQTLSTVICVMNSLICSCIISGLISNFIICVCMVYLIYSRRIFDVFIG</sequence>